<keyword evidence="3 13" id="KW-0540">Nuclease</keyword>
<dbReference type="KEGG" id="cct:CC1_00180"/>
<dbReference type="GO" id="GO:0003677">
    <property type="term" value="F:DNA binding"/>
    <property type="evidence" value="ECO:0007669"/>
    <property type="project" value="UniProtKB-UniRule"/>
</dbReference>
<gene>
    <name evidence="13" type="primary">cas9</name>
    <name evidence="15" type="ORF">CC1_00180</name>
</gene>
<evidence type="ECO:0000259" key="14">
    <source>
        <dbReference type="PROSITE" id="PS51749"/>
    </source>
</evidence>
<feature type="domain" description="HNH Cas9-type" evidence="14">
    <location>
        <begin position="775"/>
        <end position="933"/>
    </location>
</feature>
<dbReference type="InterPro" id="IPR028629">
    <property type="entry name" value="Cas9"/>
</dbReference>
<feature type="active site" description="For RuvC-like nuclease domain" evidence="13">
    <location>
        <position position="10"/>
    </location>
</feature>
<dbReference type="Proteomes" id="UP000008798">
    <property type="component" value="Chromosome"/>
</dbReference>
<feature type="active site" description="Proton acceptor for HNH nuclease domain" evidence="13">
    <location>
        <position position="853"/>
    </location>
</feature>
<dbReference type="STRING" id="717962.CC1_00180"/>
<evidence type="ECO:0000256" key="3">
    <source>
        <dbReference type="ARBA" id="ARBA00022722"/>
    </source>
</evidence>
<dbReference type="HAMAP" id="MF_01480">
    <property type="entry name" value="Cas9"/>
    <property type="match status" value="1"/>
</dbReference>
<evidence type="ECO:0000256" key="7">
    <source>
        <dbReference type="ARBA" id="ARBA00022842"/>
    </source>
</evidence>
<dbReference type="InterPro" id="IPR032240">
    <property type="entry name" value="Cas9_REC"/>
</dbReference>
<evidence type="ECO:0000256" key="12">
    <source>
        <dbReference type="ARBA" id="ARBA00046380"/>
    </source>
</evidence>
<reference evidence="15 16" key="1">
    <citation type="submission" date="2010-03" db="EMBL/GenBank/DDBJ databases">
        <title>The genome sequence of Coprococcus catus GD/7.</title>
        <authorList>
            <consortium name="metaHIT consortium -- http://www.metahit.eu/"/>
            <person name="Pajon A."/>
            <person name="Turner K."/>
            <person name="Parkhill J."/>
            <person name="Duncan S."/>
            <person name="Flint H."/>
        </authorList>
    </citation>
    <scope>NUCLEOTIDE SEQUENCE [LARGE SCALE GENOMIC DNA]</scope>
    <source>
        <strain evidence="15 16">GD/7</strain>
    </source>
</reference>
<dbReference type="InterPro" id="IPR033114">
    <property type="entry name" value="HNH_CAS9"/>
</dbReference>
<dbReference type="InterPro" id="IPR032239">
    <property type="entry name" value="Cas9-BH"/>
</dbReference>
<accession>D4J3S7</accession>
<evidence type="ECO:0000256" key="6">
    <source>
        <dbReference type="ARBA" id="ARBA00022801"/>
    </source>
</evidence>
<feature type="binding site" evidence="13">
    <location>
        <position position="776"/>
    </location>
    <ligand>
        <name>Mg(2+)</name>
        <dbReference type="ChEBI" id="CHEBI:18420"/>
        <label>1</label>
    </ligand>
</feature>
<dbReference type="InterPro" id="IPR055228">
    <property type="entry name" value="Cas9_RuvC"/>
</dbReference>
<keyword evidence="10 13" id="KW-0238">DNA-binding</keyword>
<feature type="binding site" evidence="13">
    <location>
        <position position="984"/>
    </location>
    <ligand>
        <name>Mg(2+)</name>
        <dbReference type="ChEBI" id="CHEBI:18420"/>
        <label>2</label>
    </ligand>
</feature>
<dbReference type="GO" id="GO:0043571">
    <property type="term" value="P:maintenance of CRISPR repeat elements"/>
    <property type="evidence" value="ECO:0007669"/>
    <property type="project" value="UniProtKB-UniRule"/>
</dbReference>
<keyword evidence="7 13" id="KW-0460">Magnesium</keyword>
<evidence type="ECO:0000256" key="4">
    <source>
        <dbReference type="ARBA" id="ARBA00022723"/>
    </source>
</evidence>
<dbReference type="PROSITE" id="PS51749">
    <property type="entry name" value="HNH_CAS9"/>
    <property type="match status" value="1"/>
</dbReference>
<reference evidence="15 16" key="2">
    <citation type="submission" date="2010-03" db="EMBL/GenBank/DDBJ databases">
        <authorList>
            <person name="Pajon A."/>
        </authorList>
    </citation>
    <scope>NUCLEOTIDE SEQUENCE [LARGE SCALE GENOMIC DNA]</scope>
    <source>
        <strain evidence="15 16">GD/7</strain>
    </source>
</reference>
<evidence type="ECO:0000256" key="8">
    <source>
        <dbReference type="ARBA" id="ARBA00022884"/>
    </source>
</evidence>
<protein>
    <recommendedName>
        <fullName evidence="13">CRISPR-associated endonuclease Cas9</fullName>
        <ecNumber evidence="13">3.1.-.-</ecNumber>
    </recommendedName>
</protein>
<dbReference type="HOGENOM" id="CLU_005604_0_0_9"/>
<evidence type="ECO:0000256" key="11">
    <source>
        <dbReference type="ARBA" id="ARBA00023211"/>
    </source>
</evidence>
<dbReference type="Pfam" id="PF16593">
    <property type="entry name" value="Cas9-BH"/>
    <property type="match status" value="1"/>
</dbReference>
<feature type="binding site" evidence="13">
    <location>
        <position position="772"/>
    </location>
    <ligand>
        <name>Mg(2+)</name>
        <dbReference type="ChEBI" id="CHEBI:18420"/>
        <label>1</label>
    </ligand>
</feature>
<evidence type="ECO:0000256" key="10">
    <source>
        <dbReference type="ARBA" id="ARBA00023125"/>
    </source>
</evidence>
<evidence type="ECO:0000313" key="15">
    <source>
        <dbReference type="EMBL" id="CBK78998.1"/>
    </source>
</evidence>
<dbReference type="InterPro" id="IPR003615">
    <property type="entry name" value="HNH_nuc"/>
</dbReference>
<dbReference type="GO" id="GO:0016787">
    <property type="term" value="F:hydrolase activity"/>
    <property type="evidence" value="ECO:0007669"/>
    <property type="project" value="UniProtKB-KW"/>
</dbReference>
<evidence type="ECO:0000313" key="16">
    <source>
        <dbReference type="Proteomes" id="UP000008798"/>
    </source>
</evidence>
<dbReference type="EMBL" id="FP929038">
    <property type="protein sequence ID" value="CBK78998.1"/>
    <property type="molecule type" value="Genomic_DNA"/>
</dbReference>
<comment type="similarity">
    <text evidence="2">Belongs to the CRISPR-associated protein Cas9 family. Subtype II-A subfamily.</text>
</comment>
<comment type="function">
    <text evidence="13">CRISPR (clustered regularly interspaced short palindromic repeat) is an adaptive immune system that provides protection against mobile genetic elements (viruses, transposable elements and conjugative plasmids). CRISPR clusters contain spacers, sequences complementary to antecedent mobile elements, and target invading nucleic acids. CRISPR clusters are transcribed and processed into CRISPR RNA (crRNA). In type II CRISPR systems correct processing of pre-crRNA requires a trans-encoded small RNA (tracrRNA), endogenous ribonuclease 3 (rnc) and this protein. The tracrRNA serves as a guide for ribonuclease 3-aided processing of pre-crRNA. Subsequently Cas9/crRNA/tracrRNA endonucleolytically cleaves linear or circular dsDNA target complementary to the spacer; Cas9 is inactive in the absence of the 2 guide RNAs (gRNA). Cas9 recognizes the protospacer adjacent motif (PAM) in the CRISPR repeat sequences to help distinguish self versus nonself, as targets within the bacterial CRISPR locus do not have PAMs. PAM recognition is also required for catalytic activity.</text>
</comment>
<keyword evidence="5 13" id="KW-0255">Endonuclease</keyword>
<dbReference type="EC" id="3.1.-.-" evidence="13"/>
<dbReference type="GO" id="GO:0046872">
    <property type="term" value="F:metal ion binding"/>
    <property type="evidence" value="ECO:0007669"/>
    <property type="project" value="UniProtKB-UniRule"/>
</dbReference>
<evidence type="ECO:0000256" key="5">
    <source>
        <dbReference type="ARBA" id="ARBA00022759"/>
    </source>
</evidence>
<dbReference type="Pfam" id="PF16595">
    <property type="entry name" value="Cas9_PI"/>
    <property type="match status" value="1"/>
</dbReference>
<feature type="binding site" evidence="13">
    <location>
        <position position="10"/>
    </location>
    <ligand>
        <name>Mg(2+)</name>
        <dbReference type="ChEBI" id="CHEBI:18420"/>
        <label>2</label>
    </ligand>
</feature>
<dbReference type="PATRIC" id="fig|717962.3.peg.9"/>
<comment type="cofactor">
    <cofactor evidence="1 13">
        <name>Mg(2+)</name>
        <dbReference type="ChEBI" id="CHEBI:18420"/>
    </cofactor>
</comment>
<evidence type="ECO:0000256" key="13">
    <source>
        <dbReference type="HAMAP-Rule" id="MF_01480"/>
    </source>
</evidence>
<keyword evidence="6 13" id="KW-0378">Hydrolase</keyword>
<proteinExistence type="inferred from homology"/>
<feature type="binding site" evidence="13">
    <location>
        <position position="10"/>
    </location>
    <ligand>
        <name>Mg(2+)</name>
        <dbReference type="ChEBI" id="CHEBI:18420"/>
        <label>1</label>
    </ligand>
</feature>
<dbReference type="GO" id="GO:0004519">
    <property type="term" value="F:endonuclease activity"/>
    <property type="evidence" value="ECO:0007669"/>
    <property type="project" value="UniProtKB-UniRule"/>
</dbReference>
<evidence type="ECO:0000256" key="9">
    <source>
        <dbReference type="ARBA" id="ARBA00023118"/>
    </source>
</evidence>
<name>D4J3S7_9FIRM</name>
<dbReference type="GO" id="GO:0003723">
    <property type="term" value="F:RNA binding"/>
    <property type="evidence" value="ECO:0007669"/>
    <property type="project" value="UniProtKB-UniRule"/>
</dbReference>
<dbReference type="Pfam" id="PF22702">
    <property type="entry name" value="Cas9_RuvC"/>
    <property type="match status" value="1"/>
</dbReference>
<sequence>MKQEYFLGLDMGTGSLGWAVTDSTYQVMRKHGKALWGTRLFESASTAEERRMFRTARRRLDRRNWRIQVLQEIFSEEISKVDPGFFLRMKESKYYPEDKRDAEGNCPELPYALFVDDNYTDKNYHKDYPTIYHLRKMLMETTEIPDIRLVYLVLHHMMKHRGHFLLSGDISQIKEFKSTFEQLIQNIQDEELEWHISLDDAAIQFVEHVLKDRNLTRSTKKSRLIKQLNAKSACEKAILNLLSGGTVKLSDIFNNKELDESERPKVSFADSGYDDYIGIVEAELAEQYYIIASAKAVYDWSVLVEILGNSVSISEAKIKVYQKHQADLKTLKKIVRQYMTKEDYKRVFVDTEEKLNNYSAYIGMTKKNGKKVDLKSKQCTQADFYDFLKKNVIKVIDHKEITQEIESEIEKENFLPKQVTKDNGVIPYQVHDYELKKILDNLGTRMPFIKENAEKIQQLFEFRIPYYVGPLNRVDDGKDGKFTWSVRKSDARIYPWNFTEVIDVEASAEKFIRRMTNKCTYLVGEDVLPKDSLVYSKFMVLNELNNLRLNGEKISVELKQRIYEELFCKYRKVTRKKLERYLVIEGIAKKGVEITGIDGDFKASLTAYHDFKERLTDVQLSQRAKEAIVLNVVLFGDDKKLLKQRLSKMYPNLTTGQLKGICSLSYQGWGRLSKTFLEEITVPAPGTGEVWNIMTALWQTNDNLMQLLSRNYGFTNEVEEFNTLKKETDLSYKTVDELYVSPAVKRQIWQTLKVVKEIQKVMGNAPKRVFVEMAREKQEGKRSDSRKKQLVELYRACKNEERDWITELNAQSDQQLRSDKLFLYYIQKGRCMYSGETIQLDELWDNTKYDIDHIYPQSKTMDDSLNNRVLVKKNYNAIKSDTYPLSLDIQKKMMSFWKMLQQQGFITKEKYVRLVRSDELSADELAGFIERQIVETRQSTKAVATILKEALPDTEIVYVKAGNVSNFRQTYELLKVREMNDLHHAKDAYLNIVVGNAYFVKFTKNAAWFIRNNPGRSYNLKRMFEFDIERSGEIAWKAGNKGSIVTVKKVMQKNNILVTRKAYEVKGGLFDQQIMKKGKGQVPIKGNDERLADIEKYGGYNKAAGTYFMLVKSLDKKGKEIRTIEFVPLYLKNQIEINHESAIQYLAQERGLNSPEILLSKIKIDTLFKVDGFKMWLSGRTGNQLIFKGANQLILSHQEAAILKGVVKYVNRKNENKDAKLSERDGMTEEKLLQLYDTFLDKLSNTVYSIRLSAQIKTLTEKRAKFIGLSNEDQCIVLNEILHMFQCQSGSANLKLIGGPGSAGILVMNNNITACKQISVINQSPTGIYEKEIDLIKL</sequence>
<feature type="binding site" evidence="13">
    <location>
        <position position="776"/>
    </location>
    <ligand>
        <name>Mg(2+)</name>
        <dbReference type="ChEBI" id="CHEBI:18420"/>
        <label>2</label>
    </ligand>
</feature>
<comment type="domain">
    <text evidence="13">Has 2 endonuclease domains. The discontinuous RuvC-like domain cleaves the target DNA noncomplementary to crRNA while the HNH nuclease domain cleaves the target DNA complementary to crRNA.</text>
</comment>
<evidence type="ECO:0000256" key="1">
    <source>
        <dbReference type="ARBA" id="ARBA00001946"/>
    </source>
</evidence>
<keyword evidence="11" id="KW-0464">Manganese</keyword>
<keyword evidence="4 13" id="KW-0479">Metal-binding</keyword>
<dbReference type="RefSeq" id="WP_015512601.1">
    <property type="nucleotide sequence ID" value="NC_021009.1"/>
</dbReference>
<comment type="similarity">
    <text evidence="13">Belongs to the CRISPR-associated Cas9 family.</text>
</comment>
<dbReference type="InterPro" id="IPR032237">
    <property type="entry name" value="Cas9_PI"/>
</dbReference>
<organism evidence="15 16">
    <name type="scientific">Coprococcus catus GD/7</name>
    <dbReference type="NCBI Taxonomy" id="717962"/>
    <lineage>
        <taxon>Bacteria</taxon>
        <taxon>Bacillati</taxon>
        <taxon>Bacillota</taxon>
        <taxon>Clostridia</taxon>
        <taxon>Lachnospirales</taxon>
        <taxon>Lachnospiraceae</taxon>
        <taxon>Coprococcus</taxon>
    </lineage>
</organism>
<dbReference type="GO" id="GO:0051607">
    <property type="term" value="P:defense response to virus"/>
    <property type="evidence" value="ECO:0007669"/>
    <property type="project" value="UniProtKB-UniRule"/>
</dbReference>
<comment type="subunit">
    <text evidence="12 13">Monomer. Binds crRNA and tracrRNA.</text>
</comment>
<keyword evidence="8 13" id="KW-0694">RNA-binding</keyword>
<evidence type="ECO:0000256" key="2">
    <source>
        <dbReference type="ARBA" id="ARBA00005244"/>
    </source>
</evidence>
<keyword evidence="9 13" id="KW-0051">Antiviral defense</keyword>
<dbReference type="Pfam" id="PF13395">
    <property type="entry name" value="HNH_4"/>
    <property type="match status" value="1"/>
</dbReference>
<dbReference type="Gene3D" id="1.10.30.50">
    <property type="match status" value="1"/>
</dbReference>
<dbReference type="Pfam" id="PF16592">
    <property type="entry name" value="Cas9_REC"/>
    <property type="match status" value="1"/>
</dbReference>
<dbReference type="NCBIfam" id="TIGR01865">
    <property type="entry name" value="cas_Csn1"/>
    <property type="match status" value="1"/>
</dbReference>